<proteinExistence type="predicted"/>
<accession>A0A0B0PLC4</accession>
<evidence type="ECO:0000313" key="1">
    <source>
        <dbReference type="EMBL" id="KHG25229.1"/>
    </source>
</evidence>
<dbReference type="Proteomes" id="UP000032142">
    <property type="component" value="Unassembled WGS sequence"/>
</dbReference>
<gene>
    <name evidence="1" type="ORF">F383_31914</name>
</gene>
<sequence length="49" mass="5437">MRPCAVADSSPYGGWRPKISIFNAISTVNLFYLNGEREESVDDEGLTMV</sequence>
<organism evidence="1 2">
    <name type="scientific">Gossypium arboreum</name>
    <name type="common">Tree cotton</name>
    <name type="synonym">Gossypium nanking</name>
    <dbReference type="NCBI Taxonomy" id="29729"/>
    <lineage>
        <taxon>Eukaryota</taxon>
        <taxon>Viridiplantae</taxon>
        <taxon>Streptophyta</taxon>
        <taxon>Embryophyta</taxon>
        <taxon>Tracheophyta</taxon>
        <taxon>Spermatophyta</taxon>
        <taxon>Magnoliopsida</taxon>
        <taxon>eudicotyledons</taxon>
        <taxon>Gunneridae</taxon>
        <taxon>Pentapetalae</taxon>
        <taxon>rosids</taxon>
        <taxon>malvids</taxon>
        <taxon>Malvales</taxon>
        <taxon>Malvaceae</taxon>
        <taxon>Malvoideae</taxon>
        <taxon>Gossypium</taxon>
    </lineage>
</organism>
<protein>
    <submittedName>
        <fullName evidence="1">Uncharacterized protein</fullName>
    </submittedName>
</protein>
<keyword evidence="2" id="KW-1185">Reference proteome</keyword>
<name>A0A0B0PLC4_GOSAR</name>
<evidence type="ECO:0000313" key="2">
    <source>
        <dbReference type="Proteomes" id="UP000032142"/>
    </source>
</evidence>
<dbReference type="EMBL" id="KN431716">
    <property type="protein sequence ID" value="KHG25229.1"/>
    <property type="molecule type" value="Genomic_DNA"/>
</dbReference>
<dbReference type="AlphaFoldDB" id="A0A0B0PLC4"/>
<reference evidence="2" key="1">
    <citation type="submission" date="2014-09" db="EMBL/GenBank/DDBJ databases">
        <authorList>
            <person name="Mudge J."/>
            <person name="Ramaraj T."/>
            <person name="Lindquist I.E."/>
            <person name="Bharti A.K."/>
            <person name="Sundararajan A."/>
            <person name="Cameron C.T."/>
            <person name="Woodward J.E."/>
            <person name="May G.D."/>
            <person name="Brubaker C."/>
            <person name="Broadhvest J."/>
            <person name="Wilkins T.A."/>
        </authorList>
    </citation>
    <scope>NUCLEOTIDE SEQUENCE</scope>
    <source>
        <strain evidence="2">cv. AKA8401</strain>
    </source>
</reference>